<feature type="compositionally biased region" description="Basic and acidic residues" evidence="10">
    <location>
        <begin position="1"/>
        <end position="18"/>
    </location>
</feature>
<dbReference type="Proteomes" id="UP000260351">
    <property type="component" value="Unassembled WGS sequence"/>
</dbReference>
<gene>
    <name evidence="12" type="ORF">DZC52_14895</name>
</gene>
<dbReference type="OrthoDB" id="5465095at2"/>
<accession>A0A3E1K4Y8</accession>
<evidence type="ECO:0000256" key="3">
    <source>
        <dbReference type="ARBA" id="ARBA00022475"/>
    </source>
</evidence>
<keyword evidence="7 9" id="KW-0472">Membrane</keyword>
<feature type="compositionally biased region" description="Gly residues" evidence="10">
    <location>
        <begin position="324"/>
        <end position="333"/>
    </location>
</feature>
<keyword evidence="2 9" id="KW-0813">Transport</keyword>
<dbReference type="GO" id="GO:0015740">
    <property type="term" value="P:C4-dicarboxylate transport"/>
    <property type="evidence" value="ECO:0007669"/>
    <property type="project" value="TreeGrafter"/>
</dbReference>
<dbReference type="InterPro" id="IPR055348">
    <property type="entry name" value="DctQ"/>
</dbReference>
<evidence type="ECO:0000256" key="4">
    <source>
        <dbReference type="ARBA" id="ARBA00022519"/>
    </source>
</evidence>
<comment type="subunit">
    <text evidence="9">The complex comprises the extracytoplasmic solute receptor protein and the two transmembrane proteins.</text>
</comment>
<comment type="similarity">
    <text evidence="8 9">Belongs to the TRAP transporter small permease family.</text>
</comment>
<feature type="region of interest" description="Disordered" evidence="10">
    <location>
        <begin position="305"/>
        <end position="333"/>
    </location>
</feature>
<keyword evidence="13" id="KW-1185">Reference proteome</keyword>
<evidence type="ECO:0000256" key="7">
    <source>
        <dbReference type="ARBA" id="ARBA00023136"/>
    </source>
</evidence>
<evidence type="ECO:0000313" key="13">
    <source>
        <dbReference type="Proteomes" id="UP000260351"/>
    </source>
</evidence>
<comment type="function">
    <text evidence="9">Part of the tripartite ATP-independent periplasmic (TRAP) transport system.</text>
</comment>
<dbReference type="AlphaFoldDB" id="A0A3E1K4Y8"/>
<keyword evidence="4 9" id="KW-0997">Cell inner membrane</keyword>
<dbReference type="GO" id="GO:0022857">
    <property type="term" value="F:transmembrane transporter activity"/>
    <property type="evidence" value="ECO:0007669"/>
    <property type="project" value="UniProtKB-UniRule"/>
</dbReference>
<feature type="transmembrane region" description="Helical" evidence="9">
    <location>
        <begin position="260"/>
        <end position="283"/>
    </location>
</feature>
<dbReference type="PANTHER" id="PTHR35011:SF2">
    <property type="entry name" value="2,3-DIKETO-L-GULONATE TRAP TRANSPORTER SMALL PERMEASE PROTEIN YIAM"/>
    <property type="match status" value="1"/>
</dbReference>
<keyword evidence="3" id="KW-1003">Cell membrane</keyword>
<evidence type="ECO:0000256" key="1">
    <source>
        <dbReference type="ARBA" id="ARBA00004429"/>
    </source>
</evidence>
<comment type="caution">
    <text evidence="12">The sequence shown here is derived from an EMBL/GenBank/DDBJ whole genome shotgun (WGS) entry which is preliminary data.</text>
</comment>
<evidence type="ECO:0000256" key="5">
    <source>
        <dbReference type="ARBA" id="ARBA00022692"/>
    </source>
</evidence>
<organism evidence="12 13">
    <name type="scientific">Wenzhouxiangella sediminis</name>
    <dbReference type="NCBI Taxonomy" id="1792836"/>
    <lineage>
        <taxon>Bacteria</taxon>
        <taxon>Pseudomonadati</taxon>
        <taxon>Pseudomonadota</taxon>
        <taxon>Gammaproteobacteria</taxon>
        <taxon>Chromatiales</taxon>
        <taxon>Wenzhouxiangellaceae</taxon>
        <taxon>Wenzhouxiangella</taxon>
    </lineage>
</organism>
<comment type="caution">
    <text evidence="9">Lacks conserved residue(s) required for the propagation of feature annotation.</text>
</comment>
<name>A0A3E1K4Y8_9GAMM</name>
<dbReference type="InterPro" id="IPR007387">
    <property type="entry name" value="TRAP_DctQ"/>
</dbReference>
<dbReference type="RefSeq" id="WP_116651943.1">
    <property type="nucleotide sequence ID" value="NZ_QUZK01000052.1"/>
</dbReference>
<feature type="region of interest" description="Disordered" evidence="10">
    <location>
        <begin position="1"/>
        <end position="21"/>
    </location>
</feature>
<dbReference type="EMBL" id="QUZK01000052">
    <property type="protein sequence ID" value="RFF29137.1"/>
    <property type="molecule type" value="Genomic_DNA"/>
</dbReference>
<dbReference type="GO" id="GO:0005886">
    <property type="term" value="C:plasma membrane"/>
    <property type="evidence" value="ECO:0007669"/>
    <property type="project" value="UniProtKB-SubCell"/>
</dbReference>
<dbReference type="Pfam" id="PF04290">
    <property type="entry name" value="DctQ"/>
    <property type="match status" value="1"/>
</dbReference>
<feature type="transmembrane region" description="Helical" evidence="9">
    <location>
        <begin position="98"/>
        <end position="116"/>
    </location>
</feature>
<reference evidence="12 13" key="1">
    <citation type="submission" date="2018-08" db="EMBL/GenBank/DDBJ databases">
        <title>Wenzhouxiangella salilacus sp. nov., a novel bacterium isolated from a saline lake in Xinjiang Province, China.</title>
        <authorList>
            <person name="Han S."/>
        </authorList>
    </citation>
    <scope>NUCLEOTIDE SEQUENCE [LARGE SCALE GENOMIC DNA]</scope>
    <source>
        <strain evidence="12 13">XDB06</strain>
    </source>
</reference>
<feature type="transmembrane region" description="Helical" evidence="9">
    <location>
        <begin position="137"/>
        <end position="158"/>
    </location>
</feature>
<evidence type="ECO:0000256" key="2">
    <source>
        <dbReference type="ARBA" id="ARBA00022448"/>
    </source>
</evidence>
<evidence type="ECO:0000256" key="10">
    <source>
        <dbReference type="SAM" id="MobiDB-lite"/>
    </source>
</evidence>
<keyword evidence="5 9" id="KW-0812">Transmembrane</keyword>
<evidence type="ECO:0000256" key="9">
    <source>
        <dbReference type="RuleBase" id="RU369079"/>
    </source>
</evidence>
<feature type="transmembrane region" description="Helical" evidence="9">
    <location>
        <begin position="65"/>
        <end position="83"/>
    </location>
</feature>
<feature type="domain" description="Tripartite ATP-independent periplasmic transporters DctQ component" evidence="11">
    <location>
        <begin position="74"/>
        <end position="198"/>
    </location>
</feature>
<evidence type="ECO:0000313" key="12">
    <source>
        <dbReference type="EMBL" id="RFF29137.1"/>
    </source>
</evidence>
<comment type="subcellular location">
    <subcellularLocation>
        <location evidence="1 9">Cell inner membrane</location>
        <topology evidence="1 9">Multi-pass membrane protein</topology>
    </subcellularLocation>
</comment>
<feature type="transmembrane region" description="Helical" evidence="9">
    <location>
        <begin position="178"/>
        <end position="198"/>
    </location>
</feature>
<protein>
    <recommendedName>
        <fullName evidence="9">TRAP transporter small permease protein</fullName>
    </recommendedName>
</protein>
<evidence type="ECO:0000256" key="6">
    <source>
        <dbReference type="ARBA" id="ARBA00022989"/>
    </source>
</evidence>
<sequence>MKRHSRSYEGSDREHGQREGIATARSDAGVCRMSEAQSRAPSPWRRAVRRPFSWFDEGLDWFEQFVLVTGIAAMAIVSVINVISRNTIGSSLQFATDVTQLLLVIVTFMGIGIGARNARHIRVSAIHDLLPEPAQKVLLVIVGFGTSALLFLLADYGWDYAQSVQRSCRVLPESIGSTPLWLGVALTLVAMVLSGHLIRIVAAVGQRLVGDMTPARRNLAILAALAVAFVVGAFLFGLFIDLVENRSGRCRVTSSTGFPVYLIYMVVPLGFFLGAVQFFLAGLRNLVSRDNYLSWYHRDEYESEEQAAEQTSFGNVPEESGSSGASGRGGDHG</sequence>
<dbReference type="PANTHER" id="PTHR35011">
    <property type="entry name" value="2,3-DIKETO-L-GULONATE TRAP TRANSPORTER SMALL PERMEASE PROTEIN YIAM"/>
    <property type="match status" value="1"/>
</dbReference>
<keyword evidence="6 9" id="KW-1133">Transmembrane helix</keyword>
<proteinExistence type="inferred from homology"/>
<feature type="transmembrane region" description="Helical" evidence="9">
    <location>
        <begin position="219"/>
        <end position="240"/>
    </location>
</feature>
<evidence type="ECO:0000259" key="11">
    <source>
        <dbReference type="Pfam" id="PF04290"/>
    </source>
</evidence>
<evidence type="ECO:0000256" key="8">
    <source>
        <dbReference type="ARBA" id="ARBA00038436"/>
    </source>
</evidence>